<name>A0A069E5J5_9PROT</name>
<dbReference type="AlphaFoldDB" id="A0A069E5J5"/>
<organism evidence="1 2">
    <name type="scientific">Hyphomonas adhaerens MHS-3</name>
    <dbReference type="NCBI Taxonomy" id="1280949"/>
    <lineage>
        <taxon>Bacteria</taxon>
        <taxon>Pseudomonadati</taxon>
        <taxon>Pseudomonadota</taxon>
        <taxon>Alphaproteobacteria</taxon>
        <taxon>Hyphomonadales</taxon>
        <taxon>Hyphomonadaceae</taxon>
        <taxon>Hyphomonas</taxon>
    </lineage>
</organism>
<protein>
    <submittedName>
        <fullName evidence="1">Putative N-formylglutamate amidohydrolase</fullName>
    </submittedName>
</protein>
<keyword evidence="1" id="KW-0378">Hydrolase</keyword>
<dbReference type="Pfam" id="PF05013">
    <property type="entry name" value="FGase"/>
    <property type="match status" value="1"/>
</dbReference>
<dbReference type="eggNOG" id="COG3741">
    <property type="taxonomic scope" value="Bacteria"/>
</dbReference>
<dbReference type="PATRIC" id="fig|1280949.3.peg.1218"/>
<evidence type="ECO:0000313" key="1">
    <source>
        <dbReference type="EMBL" id="KCZ85209.1"/>
    </source>
</evidence>
<comment type="caution">
    <text evidence="1">The sequence shown here is derived from an EMBL/GenBank/DDBJ whole genome shotgun (WGS) entry which is preliminary data.</text>
</comment>
<dbReference type="InterPro" id="IPR007709">
    <property type="entry name" value="N-FG_amidohydro"/>
</dbReference>
<dbReference type="Gene3D" id="3.40.630.40">
    <property type="entry name" value="Zn-dependent exopeptidases"/>
    <property type="match status" value="1"/>
</dbReference>
<dbReference type="EMBL" id="ARYH01000001">
    <property type="protein sequence ID" value="KCZ85209.1"/>
    <property type="molecule type" value="Genomic_DNA"/>
</dbReference>
<gene>
    <name evidence="1" type="ORF">HAD_05990</name>
</gene>
<keyword evidence="2" id="KW-1185">Reference proteome</keyword>
<dbReference type="STRING" id="1280949.HAD_05990"/>
<dbReference type="SUPFAM" id="SSF53187">
    <property type="entry name" value="Zn-dependent exopeptidases"/>
    <property type="match status" value="1"/>
</dbReference>
<reference evidence="1 2" key="1">
    <citation type="journal article" date="2014" name="Antonie Van Leeuwenhoek">
        <title>Hyphomonas beringensis sp. nov. and Hyphomonas chukchiensis sp. nov., isolated from surface seawater of the Bering Sea and Chukchi Sea.</title>
        <authorList>
            <person name="Li C."/>
            <person name="Lai Q."/>
            <person name="Li G."/>
            <person name="Dong C."/>
            <person name="Wang J."/>
            <person name="Liao Y."/>
            <person name="Shao Z."/>
        </authorList>
    </citation>
    <scope>NUCLEOTIDE SEQUENCE [LARGE SCALE GENOMIC DNA]</scope>
    <source>
        <strain evidence="1 2">MHS-3</strain>
    </source>
</reference>
<accession>A0A069E5J5</accession>
<dbReference type="Proteomes" id="UP000027446">
    <property type="component" value="Unassembled WGS sequence"/>
</dbReference>
<proteinExistence type="predicted"/>
<dbReference type="GO" id="GO:0016787">
    <property type="term" value="F:hydrolase activity"/>
    <property type="evidence" value="ECO:0007669"/>
    <property type="project" value="UniProtKB-KW"/>
</dbReference>
<sequence length="292" mass="31441">MPVMSGPAGAEDFEAPYTLTRPAGPALPFLFASPHSGSLYPGSMLEALCVPVMDLRRTEDAFVEELFAAAPAAGASLLAARYARSVADLNRDPRELDPSMFDGPPPRTCGMPTARVDAGLGCLPRVAAGGVEIYGRRLTREEGEARLAHIHDAYHACLGDELAALRDTHGHAVLIDCHSMPSVQPGRRALADIVLGDRFGASCDPRLTGRAERAFRELGFSVARNAPYAGGYTTRRYGKPRRGVHALQIEINRGLYMDEHAVERLDGFDDLAEAIEVVIANLLETALILPKV</sequence>
<evidence type="ECO:0000313" key="2">
    <source>
        <dbReference type="Proteomes" id="UP000027446"/>
    </source>
</evidence>